<sequence length="311" mass="34638">MALVFSPKSILSCFYPARLHNNHNTLSAIVERRNTIIRVRELPRSLKLAVRTHSFPPIDDENGSDFDWGEIELGEEEEEEEDEESPWEGAVVYGRSPSVSHLEYCTTLERLGLGKLSTEVSRSRASLMGIRVTKDVTDYPEGTPVLVSLDTTIKQGKIRLDGIIRTVITLGCNRCGEPAAVSVFSNFSLLLSEEPPVEEPETLDMGIIIGSKKSGSIEDREVDDSLIDIEDQLHFPVEKRSIDISKHIRDRVHLEITLNAICDPQCKGLCLKCGTNLNICSCKCCDKRNPEGKGFGALGHLAKKMQRMEKS</sequence>
<dbReference type="AlphaFoldDB" id="A0A328DEG1"/>
<dbReference type="Pfam" id="PF02620">
    <property type="entry name" value="YceD"/>
    <property type="match status" value="1"/>
</dbReference>
<gene>
    <name evidence="1" type="ORF">DM860_016373</name>
</gene>
<protein>
    <recommendedName>
        <fullName evidence="3">Large ribosomal RNA subunit accumulation protein YceD</fullName>
    </recommendedName>
</protein>
<keyword evidence="2" id="KW-1185">Reference proteome</keyword>
<dbReference type="PANTHER" id="PTHR34374">
    <property type="entry name" value="LARGE RIBOSOMAL RNA SUBUNIT ACCUMULATION PROTEIN YCED HOMOLOG 1, CHLOROPLASTIC"/>
    <property type="match status" value="1"/>
</dbReference>
<evidence type="ECO:0008006" key="3">
    <source>
        <dbReference type="Google" id="ProtNLM"/>
    </source>
</evidence>
<organism evidence="1 2">
    <name type="scientific">Cuscuta australis</name>
    <dbReference type="NCBI Taxonomy" id="267555"/>
    <lineage>
        <taxon>Eukaryota</taxon>
        <taxon>Viridiplantae</taxon>
        <taxon>Streptophyta</taxon>
        <taxon>Embryophyta</taxon>
        <taxon>Tracheophyta</taxon>
        <taxon>Spermatophyta</taxon>
        <taxon>Magnoliopsida</taxon>
        <taxon>eudicotyledons</taxon>
        <taxon>Gunneridae</taxon>
        <taxon>Pentapetalae</taxon>
        <taxon>asterids</taxon>
        <taxon>lamiids</taxon>
        <taxon>Solanales</taxon>
        <taxon>Convolvulaceae</taxon>
        <taxon>Cuscuteae</taxon>
        <taxon>Cuscuta</taxon>
        <taxon>Cuscuta subgen. Grammica</taxon>
        <taxon>Cuscuta sect. Cleistogrammica</taxon>
    </lineage>
</organism>
<name>A0A328DEG1_9ASTE</name>
<proteinExistence type="predicted"/>
<dbReference type="Proteomes" id="UP000249390">
    <property type="component" value="Unassembled WGS sequence"/>
</dbReference>
<dbReference type="InterPro" id="IPR003772">
    <property type="entry name" value="YceD"/>
</dbReference>
<evidence type="ECO:0000313" key="1">
    <source>
        <dbReference type="EMBL" id="RAL44127.1"/>
    </source>
</evidence>
<evidence type="ECO:0000313" key="2">
    <source>
        <dbReference type="Proteomes" id="UP000249390"/>
    </source>
</evidence>
<dbReference type="PANTHER" id="PTHR34374:SF1">
    <property type="entry name" value="LARGE RIBOSOMAL RNA SUBUNIT ACCUMULATION PROTEIN YCED HOMOLOG 1, CHLOROPLASTIC"/>
    <property type="match status" value="1"/>
</dbReference>
<dbReference type="EMBL" id="NQVE01000147">
    <property type="protein sequence ID" value="RAL44127.1"/>
    <property type="molecule type" value="Genomic_DNA"/>
</dbReference>
<reference evidence="1 2" key="1">
    <citation type="submission" date="2018-06" db="EMBL/GenBank/DDBJ databases">
        <title>The Genome of Cuscuta australis (Dodder) Provides Insight into the Evolution of Plant Parasitism.</title>
        <authorList>
            <person name="Liu H."/>
        </authorList>
    </citation>
    <scope>NUCLEOTIDE SEQUENCE [LARGE SCALE GENOMIC DNA]</scope>
    <source>
        <strain evidence="2">cv. Yunnan</strain>
        <tissue evidence="1">Vines</tissue>
    </source>
</reference>
<accession>A0A328DEG1</accession>
<comment type="caution">
    <text evidence="1">The sequence shown here is derived from an EMBL/GenBank/DDBJ whole genome shotgun (WGS) entry which is preliminary data.</text>
</comment>